<evidence type="ECO:0000256" key="3">
    <source>
        <dbReference type="ARBA" id="ARBA00022576"/>
    </source>
</evidence>
<dbReference type="GO" id="GO:0030170">
    <property type="term" value="F:pyridoxal phosphate binding"/>
    <property type="evidence" value="ECO:0007669"/>
    <property type="project" value="InterPro"/>
</dbReference>
<dbReference type="PANTHER" id="PTHR43206:SF1">
    <property type="entry name" value="4-AMINOBUTYRATE AMINOTRANSFERASE, MITOCHONDRIAL"/>
    <property type="match status" value="1"/>
</dbReference>
<evidence type="ECO:0000313" key="5">
    <source>
        <dbReference type="EMBL" id="KAJ5214133.1"/>
    </source>
</evidence>
<name>A0A9W9N7X7_9EURO</name>
<dbReference type="InterPro" id="IPR005814">
    <property type="entry name" value="Aminotrans_3"/>
</dbReference>
<dbReference type="EMBL" id="JAPQKQ010000001">
    <property type="protein sequence ID" value="KAJ5214133.1"/>
    <property type="molecule type" value="Genomic_DNA"/>
</dbReference>
<gene>
    <name evidence="5" type="ORF">N7449_001302</name>
</gene>
<protein>
    <submittedName>
        <fullName evidence="5">4-aminobutyrate transaminase</fullName>
    </submittedName>
</protein>
<keyword evidence="4" id="KW-0808">Transferase</keyword>
<keyword evidence="6" id="KW-1185">Reference proteome</keyword>
<evidence type="ECO:0000256" key="2">
    <source>
        <dbReference type="ARBA" id="ARBA00008954"/>
    </source>
</evidence>
<dbReference type="GO" id="GO:0009450">
    <property type="term" value="P:gamma-aminobutyric acid catabolic process"/>
    <property type="evidence" value="ECO:0007669"/>
    <property type="project" value="TreeGrafter"/>
</dbReference>
<organism evidence="5 6">
    <name type="scientific">Penicillium cf. viridicatum</name>
    <dbReference type="NCBI Taxonomy" id="2972119"/>
    <lineage>
        <taxon>Eukaryota</taxon>
        <taxon>Fungi</taxon>
        <taxon>Dikarya</taxon>
        <taxon>Ascomycota</taxon>
        <taxon>Pezizomycotina</taxon>
        <taxon>Eurotiomycetes</taxon>
        <taxon>Eurotiomycetidae</taxon>
        <taxon>Eurotiales</taxon>
        <taxon>Aspergillaceae</taxon>
        <taxon>Penicillium</taxon>
    </lineage>
</organism>
<dbReference type="AlphaFoldDB" id="A0A9W9N7X7"/>
<comment type="cofactor">
    <cofactor evidence="1">
        <name>pyridoxal 5'-phosphate</name>
        <dbReference type="ChEBI" id="CHEBI:597326"/>
    </cofactor>
</comment>
<accession>A0A9W9N7X7</accession>
<evidence type="ECO:0000313" key="6">
    <source>
        <dbReference type="Proteomes" id="UP001150942"/>
    </source>
</evidence>
<dbReference type="PANTHER" id="PTHR43206">
    <property type="entry name" value="AMINOTRANSFERASE"/>
    <property type="match status" value="1"/>
</dbReference>
<dbReference type="Gene3D" id="3.40.640.10">
    <property type="entry name" value="Type I PLP-dependent aspartate aminotransferase-like (Major domain)"/>
    <property type="match status" value="1"/>
</dbReference>
<comment type="similarity">
    <text evidence="2">Belongs to the class-III pyridoxal-phosphate-dependent aminotransferase family.</text>
</comment>
<proteinExistence type="inferred from homology"/>
<sequence>MSCYLSSSGCGDITKEHVISLILDEVRIGFGAIGKFRVHEHLVLSSPDIVKFSNKAQTVSYLFSDERLRPDKAYRQFNT</sequence>
<evidence type="ECO:0000256" key="1">
    <source>
        <dbReference type="ARBA" id="ARBA00001933"/>
    </source>
</evidence>
<dbReference type="SUPFAM" id="SSF53383">
    <property type="entry name" value="PLP-dependent transferases"/>
    <property type="match status" value="1"/>
</dbReference>
<keyword evidence="3" id="KW-0032">Aminotransferase</keyword>
<reference evidence="5" key="1">
    <citation type="submission" date="2022-11" db="EMBL/GenBank/DDBJ databases">
        <authorList>
            <person name="Petersen C."/>
        </authorList>
    </citation>
    <scope>NUCLEOTIDE SEQUENCE</scope>
    <source>
        <strain evidence="5">IBT 20477</strain>
    </source>
</reference>
<dbReference type="GO" id="GO:0005739">
    <property type="term" value="C:mitochondrion"/>
    <property type="evidence" value="ECO:0007669"/>
    <property type="project" value="TreeGrafter"/>
</dbReference>
<comment type="caution">
    <text evidence="5">The sequence shown here is derived from an EMBL/GenBank/DDBJ whole genome shotgun (WGS) entry which is preliminary data.</text>
</comment>
<dbReference type="InterPro" id="IPR015421">
    <property type="entry name" value="PyrdxlP-dep_Trfase_major"/>
</dbReference>
<dbReference type="Pfam" id="PF00202">
    <property type="entry name" value="Aminotran_3"/>
    <property type="match status" value="1"/>
</dbReference>
<dbReference type="Proteomes" id="UP001150942">
    <property type="component" value="Unassembled WGS sequence"/>
</dbReference>
<evidence type="ECO:0000256" key="4">
    <source>
        <dbReference type="ARBA" id="ARBA00022679"/>
    </source>
</evidence>
<reference evidence="5" key="2">
    <citation type="journal article" date="2023" name="IMA Fungus">
        <title>Comparative genomic study of the Penicillium genus elucidates a diverse pangenome and 15 lateral gene transfer events.</title>
        <authorList>
            <person name="Petersen C."/>
            <person name="Sorensen T."/>
            <person name="Nielsen M.R."/>
            <person name="Sondergaard T.E."/>
            <person name="Sorensen J.L."/>
            <person name="Fitzpatrick D.A."/>
            <person name="Frisvad J.C."/>
            <person name="Nielsen K.L."/>
        </authorList>
    </citation>
    <scope>NUCLEOTIDE SEQUENCE</scope>
    <source>
        <strain evidence="5">IBT 20477</strain>
    </source>
</reference>
<dbReference type="InterPro" id="IPR015424">
    <property type="entry name" value="PyrdxlP-dep_Trfase"/>
</dbReference>
<dbReference type="GO" id="GO:0008483">
    <property type="term" value="F:transaminase activity"/>
    <property type="evidence" value="ECO:0007669"/>
    <property type="project" value="UniProtKB-KW"/>
</dbReference>